<dbReference type="InterPro" id="IPR001029">
    <property type="entry name" value="Flagellin_N"/>
</dbReference>
<dbReference type="GO" id="GO:0009424">
    <property type="term" value="C:bacterial-type flagellum hook"/>
    <property type="evidence" value="ECO:0007669"/>
    <property type="project" value="InterPro"/>
</dbReference>
<name>A0A2W1N8D1_PAEXE</name>
<dbReference type="Gene3D" id="1.20.1330.10">
    <property type="entry name" value="f41 fragment of flagellin, N-terminal domain"/>
    <property type="match status" value="1"/>
</dbReference>
<dbReference type="OrthoDB" id="9758307at2"/>
<evidence type="ECO:0000259" key="4">
    <source>
        <dbReference type="Pfam" id="PF00669"/>
    </source>
</evidence>
<evidence type="ECO:0000256" key="3">
    <source>
        <dbReference type="ARBA" id="ARBA00023143"/>
    </source>
</evidence>
<dbReference type="NCBIfam" id="TIGR02550">
    <property type="entry name" value="flagell_flgL"/>
    <property type="match status" value="1"/>
</dbReference>
<gene>
    <name evidence="6" type="ORF">CBW46_018495</name>
</gene>
<sequence>MRVTQGMLNNQLLRNMNSNLTRMQNGQNQLSTGRRINAPSDDPVGMSFSLRYRSELSANEQFDSNLDSAISLMDYTDTMMGQANSVIQRARELAVQGANGTNPQEARETIKSEIDQLYSQMVSIANSQFNGRYIFNGQITDKKPYDEATAQFDKVDSGDVVFDIGVGVRMSVNKTGDDVFGTADDPNSPGTNDNIFRVLKDLSAALLPTGTSTDVSNILGRLDACNDRFLAARADVGAKMNRLELAESRLADLGTNLQTLQSKTEDADIAEVITNLKMDENVYQASLSVGAKLISASLIDFLR</sequence>
<dbReference type="PANTHER" id="PTHR42792:SF1">
    <property type="entry name" value="FLAGELLAR HOOK-ASSOCIATED PROTEIN 3"/>
    <property type="match status" value="1"/>
</dbReference>
<keyword evidence="6" id="KW-0966">Cell projection</keyword>
<dbReference type="RefSeq" id="WP_089201523.1">
    <property type="nucleotide sequence ID" value="NZ_NHRJ02000017.1"/>
</dbReference>
<dbReference type="Proteomes" id="UP000214746">
    <property type="component" value="Unassembled WGS sequence"/>
</dbReference>
<dbReference type="SUPFAM" id="SSF64518">
    <property type="entry name" value="Phase 1 flagellin"/>
    <property type="match status" value="1"/>
</dbReference>
<evidence type="ECO:0000256" key="1">
    <source>
        <dbReference type="ARBA" id="ARBA00004365"/>
    </source>
</evidence>
<dbReference type="Pfam" id="PF00700">
    <property type="entry name" value="Flagellin_C"/>
    <property type="match status" value="1"/>
</dbReference>
<dbReference type="Pfam" id="PF00669">
    <property type="entry name" value="Flagellin_N"/>
    <property type="match status" value="1"/>
</dbReference>
<dbReference type="PANTHER" id="PTHR42792">
    <property type="entry name" value="FLAGELLIN"/>
    <property type="match status" value="1"/>
</dbReference>
<keyword evidence="6" id="KW-0282">Flagellum</keyword>
<comment type="caution">
    <text evidence="6">The sequence shown here is derived from an EMBL/GenBank/DDBJ whole genome shotgun (WGS) entry which is preliminary data.</text>
</comment>
<evidence type="ECO:0000256" key="2">
    <source>
        <dbReference type="ARBA" id="ARBA00005709"/>
    </source>
</evidence>
<comment type="similarity">
    <text evidence="2">Belongs to the bacterial flagellin family.</text>
</comment>
<organism evidence="6 7">
    <name type="scientific">Paenibacillus xerothermodurans</name>
    <dbReference type="NCBI Taxonomy" id="1977292"/>
    <lineage>
        <taxon>Bacteria</taxon>
        <taxon>Bacillati</taxon>
        <taxon>Bacillota</taxon>
        <taxon>Bacilli</taxon>
        <taxon>Bacillales</taxon>
        <taxon>Paenibacillaceae</taxon>
        <taxon>Paenibacillus</taxon>
    </lineage>
</organism>
<feature type="domain" description="Flagellin C-terminal" evidence="5">
    <location>
        <begin position="228"/>
        <end position="302"/>
    </location>
</feature>
<dbReference type="InterPro" id="IPR046358">
    <property type="entry name" value="Flagellin_C"/>
</dbReference>
<dbReference type="InterPro" id="IPR013384">
    <property type="entry name" value="Flagell_FlgL"/>
</dbReference>
<keyword evidence="7" id="KW-1185">Reference proteome</keyword>
<evidence type="ECO:0000313" key="7">
    <source>
        <dbReference type="Proteomes" id="UP000214746"/>
    </source>
</evidence>
<keyword evidence="3" id="KW-0975">Bacterial flagellum</keyword>
<accession>A0A2W1N8D1</accession>
<dbReference type="AlphaFoldDB" id="A0A2W1N8D1"/>
<dbReference type="EMBL" id="NHRJ02000017">
    <property type="protein sequence ID" value="PZE19431.1"/>
    <property type="molecule type" value="Genomic_DNA"/>
</dbReference>
<dbReference type="GO" id="GO:0005198">
    <property type="term" value="F:structural molecule activity"/>
    <property type="evidence" value="ECO:0007669"/>
    <property type="project" value="InterPro"/>
</dbReference>
<dbReference type="GO" id="GO:0071973">
    <property type="term" value="P:bacterial-type flagellum-dependent cell motility"/>
    <property type="evidence" value="ECO:0007669"/>
    <property type="project" value="InterPro"/>
</dbReference>
<comment type="subcellular location">
    <subcellularLocation>
        <location evidence="1">Bacterial flagellum</location>
    </subcellularLocation>
</comment>
<dbReference type="PRINTS" id="PR00207">
    <property type="entry name" value="FLAGELLIN"/>
</dbReference>
<feature type="domain" description="Flagellin N-terminal" evidence="4">
    <location>
        <begin position="7"/>
        <end position="139"/>
    </location>
</feature>
<keyword evidence="6" id="KW-0969">Cilium</keyword>
<dbReference type="InterPro" id="IPR001492">
    <property type="entry name" value="Flagellin"/>
</dbReference>
<evidence type="ECO:0000313" key="6">
    <source>
        <dbReference type="EMBL" id="PZE19431.1"/>
    </source>
</evidence>
<evidence type="ECO:0000259" key="5">
    <source>
        <dbReference type="Pfam" id="PF00700"/>
    </source>
</evidence>
<protein>
    <submittedName>
        <fullName evidence="6">Flagellar hook-associated protein FlgL</fullName>
    </submittedName>
</protein>
<proteinExistence type="inferred from homology"/>
<reference evidence="6" key="1">
    <citation type="submission" date="2018-06" db="EMBL/GenBank/DDBJ databases">
        <title>Paenibacillus xerothermodurans sp. nov. an extremely dry heat resistant spore forming bacterium isolated from the soil of Cape Canaveral, Florida.</title>
        <authorList>
            <person name="Seuylemezian A."/>
            <person name="Kaur N."/>
            <person name="Patil P."/>
            <person name="Patil P."/>
            <person name="Mayilraj S."/>
            <person name="Vaishampayan P."/>
        </authorList>
    </citation>
    <scope>NUCLEOTIDE SEQUENCE [LARGE SCALE GENOMIC DNA]</scope>
    <source>
        <strain evidence="6">ATCC 27380</strain>
    </source>
</reference>